<evidence type="ECO:0000256" key="4">
    <source>
        <dbReference type="ARBA" id="ARBA00023136"/>
    </source>
</evidence>
<feature type="transmembrane region" description="Helical" evidence="5">
    <location>
        <begin position="88"/>
        <end position="114"/>
    </location>
</feature>
<evidence type="ECO:0000256" key="5">
    <source>
        <dbReference type="SAM" id="Phobius"/>
    </source>
</evidence>
<accession>A0A6B0TUW4</accession>
<protein>
    <submittedName>
        <fullName evidence="6">Isoprenylcysteine carboxylmethyltransferase family protein</fullName>
    </submittedName>
</protein>
<dbReference type="Proteomes" id="UP000436016">
    <property type="component" value="Unassembled WGS sequence"/>
</dbReference>
<reference evidence="6 7" key="1">
    <citation type="submission" date="2019-12" db="EMBL/GenBank/DDBJ databases">
        <title>Strain KN286 was isolated from seawater, which was collected from Caroline Seamount in the tropical western Pacific.</title>
        <authorList>
            <person name="Wang Q."/>
        </authorList>
    </citation>
    <scope>NUCLEOTIDE SEQUENCE [LARGE SCALE GENOMIC DNA]</scope>
    <source>
        <strain evidence="6 7">KN286</strain>
    </source>
</reference>
<dbReference type="EMBL" id="WUWG01000003">
    <property type="protein sequence ID" value="MXU65555.1"/>
    <property type="molecule type" value="Genomic_DNA"/>
</dbReference>
<dbReference type="Pfam" id="PF04191">
    <property type="entry name" value="PEMT"/>
    <property type="match status" value="1"/>
</dbReference>
<keyword evidence="4 5" id="KW-0472">Membrane</keyword>
<evidence type="ECO:0000256" key="2">
    <source>
        <dbReference type="ARBA" id="ARBA00022692"/>
    </source>
</evidence>
<keyword evidence="2 5" id="KW-0812">Transmembrane</keyword>
<sequence>MKHLDVPPLWLLFHLLALWLLVRAGLSADVTWGRGPGLFLCAAGLGLILWSGWHFRRGRTTIHPHGRPAALLSDGPFRINRNPIYTGMVLILTGAGLYAAVWLTPVVVASFVWLVTARFIRPEEAALRAAFPDTADAYFARIRRW</sequence>
<organism evidence="6 7">
    <name type="scientific">Oceanomicrobium pacificus</name>
    <dbReference type="NCBI Taxonomy" id="2692916"/>
    <lineage>
        <taxon>Bacteria</taxon>
        <taxon>Pseudomonadati</taxon>
        <taxon>Pseudomonadota</taxon>
        <taxon>Alphaproteobacteria</taxon>
        <taxon>Rhodobacterales</taxon>
        <taxon>Paracoccaceae</taxon>
        <taxon>Oceanomicrobium</taxon>
    </lineage>
</organism>
<dbReference type="GO" id="GO:0032259">
    <property type="term" value="P:methylation"/>
    <property type="evidence" value="ECO:0007669"/>
    <property type="project" value="UniProtKB-KW"/>
</dbReference>
<name>A0A6B0TUW4_9RHOB</name>
<proteinExistence type="predicted"/>
<evidence type="ECO:0000256" key="1">
    <source>
        <dbReference type="ARBA" id="ARBA00004127"/>
    </source>
</evidence>
<dbReference type="GO" id="GO:0008168">
    <property type="term" value="F:methyltransferase activity"/>
    <property type="evidence" value="ECO:0007669"/>
    <property type="project" value="UniProtKB-KW"/>
</dbReference>
<keyword evidence="3 5" id="KW-1133">Transmembrane helix</keyword>
<evidence type="ECO:0000313" key="6">
    <source>
        <dbReference type="EMBL" id="MXU65555.1"/>
    </source>
</evidence>
<keyword evidence="6" id="KW-0489">Methyltransferase</keyword>
<dbReference type="InterPro" id="IPR007318">
    <property type="entry name" value="Phopholipid_MeTrfase"/>
</dbReference>
<dbReference type="GO" id="GO:0012505">
    <property type="term" value="C:endomembrane system"/>
    <property type="evidence" value="ECO:0007669"/>
    <property type="project" value="UniProtKB-SubCell"/>
</dbReference>
<comment type="caution">
    <text evidence="6">The sequence shown here is derived from an EMBL/GenBank/DDBJ whole genome shotgun (WGS) entry which is preliminary data.</text>
</comment>
<keyword evidence="6" id="KW-0808">Transferase</keyword>
<feature type="transmembrane region" description="Helical" evidence="5">
    <location>
        <begin position="37"/>
        <end position="55"/>
    </location>
</feature>
<dbReference type="Gene3D" id="1.20.120.1630">
    <property type="match status" value="1"/>
</dbReference>
<gene>
    <name evidence="6" type="ORF">GSH16_08845</name>
</gene>
<dbReference type="RefSeq" id="WP_160854130.1">
    <property type="nucleotide sequence ID" value="NZ_WUWG01000003.1"/>
</dbReference>
<dbReference type="AlphaFoldDB" id="A0A6B0TUW4"/>
<evidence type="ECO:0000313" key="7">
    <source>
        <dbReference type="Proteomes" id="UP000436016"/>
    </source>
</evidence>
<evidence type="ECO:0000256" key="3">
    <source>
        <dbReference type="ARBA" id="ARBA00022989"/>
    </source>
</evidence>
<comment type="subcellular location">
    <subcellularLocation>
        <location evidence="1">Endomembrane system</location>
        <topology evidence="1">Multi-pass membrane protein</topology>
    </subcellularLocation>
</comment>
<keyword evidence="7" id="KW-1185">Reference proteome</keyword>